<proteinExistence type="predicted"/>
<dbReference type="InterPro" id="IPR056693">
    <property type="entry name" value="DUF7791"/>
</dbReference>
<name>A0A9P4H6K4_9PLEO</name>
<dbReference type="OrthoDB" id="443402at2759"/>
<reference evidence="2" key="1">
    <citation type="journal article" date="2020" name="Stud. Mycol.">
        <title>101 Dothideomycetes genomes: a test case for predicting lifestyles and emergence of pathogens.</title>
        <authorList>
            <person name="Haridas S."/>
            <person name="Albert R."/>
            <person name="Binder M."/>
            <person name="Bloem J."/>
            <person name="Labutti K."/>
            <person name="Salamov A."/>
            <person name="Andreopoulos B."/>
            <person name="Baker S."/>
            <person name="Barry K."/>
            <person name="Bills G."/>
            <person name="Bluhm B."/>
            <person name="Cannon C."/>
            <person name="Castanera R."/>
            <person name="Culley D."/>
            <person name="Daum C."/>
            <person name="Ezra D."/>
            <person name="Gonzalez J."/>
            <person name="Henrissat B."/>
            <person name="Kuo A."/>
            <person name="Liang C."/>
            <person name="Lipzen A."/>
            <person name="Lutzoni F."/>
            <person name="Magnuson J."/>
            <person name="Mondo S."/>
            <person name="Nolan M."/>
            <person name="Ohm R."/>
            <person name="Pangilinan J."/>
            <person name="Park H.-J."/>
            <person name="Ramirez L."/>
            <person name="Alfaro M."/>
            <person name="Sun H."/>
            <person name="Tritt A."/>
            <person name="Yoshinaga Y."/>
            <person name="Zwiers L.-H."/>
            <person name="Turgeon B."/>
            <person name="Goodwin S."/>
            <person name="Spatafora J."/>
            <person name="Crous P."/>
            <person name="Grigoriev I."/>
        </authorList>
    </citation>
    <scope>NUCLEOTIDE SEQUENCE</scope>
    <source>
        <strain evidence="2">CBS 110217</strain>
    </source>
</reference>
<evidence type="ECO:0000313" key="3">
    <source>
        <dbReference type="Proteomes" id="UP000799777"/>
    </source>
</evidence>
<comment type="caution">
    <text evidence="2">The sequence shown here is derived from an EMBL/GenBank/DDBJ whole genome shotgun (WGS) entry which is preliminary data.</text>
</comment>
<gene>
    <name evidence="2" type="ORF">EK21DRAFT_113318</name>
</gene>
<accession>A0A9P4H6K4</accession>
<dbReference type="AlphaFoldDB" id="A0A9P4H6K4"/>
<dbReference type="Proteomes" id="UP000799777">
    <property type="component" value="Unassembled WGS sequence"/>
</dbReference>
<dbReference type="Pfam" id="PF25053">
    <property type="entry name" value="DUF7791"/>
    <property type="match status" value="1"/>
</dbReference>
<evidence type="ECO:0000313" key="2">
    <source>
        <dbReference type="EMBL" id="KAF2029098.1"/>
    </source>
</evidence>
<evidence type="ECO:0000259" key="1">
    <source>
        <dbReference type="Pfam" id="PF25053"/>
    </source>
</evidence>
<dbReference type="EMBL" id="ML978205">
    <property type="protein sequence ID" value="KAF2029098.1"/>
    <property type="molecule type" value="Genomic_DNA"/>
</dbReference>
<organism evidence="2 3">
    <name type="scientific">Setomelanomma holmii</name>
    <dbReference type="NCBI Taxonomy" id="210430"/>
    <lineage>
        <taxon>Eukaryota</taxon>
        <taxon>Fungi</taxon>
        <taxon>Dikarya</taxon>
        <taxon>Ascomycota</taxon>
        <taxon>Pezizomycotina</taxon>
        <taxon>Dothideomycetes</taxon>
        <taxon>Pleosporomycetidae</taxon>
        <taxon>Pleosporales</taxon>
        <taxon>Pleosporineae</taxon>
        <taxon>Phaeosphaeriaceae</taxon>
        <taxon>Setomelanomma</taxon>
    </lineage>
</organism>
<keyword evidence="3" id="KW-1185">Reference proteome</keyword>
<protein>
    <recommendedName>
        <fullName evidence="1">DUF7791 domain-containing protein</fullName>
    </recommendedName>
</protein>
<sequence>MVQCYNQKDKPGVLPASLLRFAEWGESRVLAAGIEPSTSAENEKAEEEIAGRIRSRCAGMLELRPRQSISTNKPAAYVDYLHQSVTDFLNKRDIWHKITAHTAGTSFIANVAWLGALLMRLKRANVERWMPGNLLEMPDLIATAMSYALRAELSSNHASTALLDELDCTMLFRTSNGSKEDIIGLNFLAMSVLNGLLLYVQEKLIVHGKQMLTKTGKPLLGFARSPEMSECLLRHGAQPNETWGARGRSIWQDTLLQLRSTTSIRNAICLLPPLLQHGADPNAYIEEKAEDTGLLQQRSASRYLRSVVAESIGSVEYKVGLEDLIKHLHARGAQEEEWHMDEDGAWRKVYPTASESQPGADRYSGRWRTEAGEYFITTDVSHEP</sequence>
<feature type="domain" description="DUF7791" evidence="1">
    <location>
        <begin position="34"/>
        <end position="125"/>
    </location>
</feature>